<keyword evidence="3" id="KW-1185">Reference proteome</keyword>
<keyword evidence="1" id="KW-0732">Signal</keyword>
<dbReference type="EMBL" id="ACCL02000008">
    <property type="protein sequence ID" value="EET60886.1"/>
    <property type="molecule type" value="Genomic_DNA"/>
</dbReference>
<dbReference type="AlphaFoldDB" id="C6LEA3"/>
<gene>
    <name evidence="2" type="ORF">BRYFOR_06952</name>
</gene>
<name>C6LEA3_9FIRM</name>
<accession>C6LEA3</accession>
<dbReference type="Proteomes" id="UP000005561">
    <property type="component" value="Unassembled WGS sequence"/>
</dbReference>
<proteinExistence type="predicted"/>
<evidence type="ECO:0000256" key="1">
    <source>
        <dbReference type="SAM" id="SignalP"/>
    </source>
</evidence>
<sequence>MNRKFIIYAVAIILLCCNRTYAGNENPENTMVKLTENSVQDAVIEIHTYGGEHIRILQ</sequence>
<reference evidence="2" key="1">
    <citation type="submission" date="2009-07" db="EMBL/GenBank/DDBJ databases">
        <authorList>
            <person name="Weinstock G."/>
            <person name="Sodergren E."/>
            <person name="Clifton S."/>
            <person name="Fulton L."/>
            <person name="Fulton B."/>
            <person name="Courtney L."/>
            <person name="Fronick C."/>
            <person name="Harrison M."/>
            <person name="Strong C."/>
            <person name="Farmer C."/>
            <person name="Delahaunty K."/>
            <person name="Markovic C."/>
            <person name="Hall O."/>
            <person name="Minx P."/>
            <person name="Tomlinson C."/>
            <person name="Mitreva M."/>
            <person name="Nelson J."/>
            <person name="Hou S."/>
            <person name="Wollam A."/>
            <person name="Pepin K.H."/>
            <person name="Johnson M."/>
            <person name="Bhonagiri V."/>
            <person name="Nash W.E."/>
            <person name="Warren W."/>
            <person name="Chinwalla A."/>
            <person name="Mardis E.R."/>
            <person name="Wilson R.K."/>
        </authorList>
    </citation>
    <scope>NUCLEOTIDE SEQUENCE [LARGE SCALE GENOMIC DNA]</scope>
    <source>
        <strain evidence="2">DSM 14469</strain>
    </source>
</reference>
<evidence type="ECO:0000313" key="3">
    <source>
        <dbReference type="Proteomes" id="UP000005561"/>
    </source>
</evidence>
<feature type="chain" id="PRO_5038366772" evidence="1">
    <location>
        <begin position="23"/>
        <end position="58"/>
    </location>
</feature>
<feature type="signal peptide" evidence="1">
    <location>
        <begin position="1"/>
        <end position="22"/>
    </location>
</feature>
<comment type="caution">
    <text evidence="2">The sequence shown here is derived from an EMBL/GenBank/DDBJ whole genome shotgun (WGS) entry which is preliminary data.</text>
</comment>
<organism evidence="2 3">
    <name type="scientific">Marvinbryantia formatexigens DSM 14469</name>
    <dbReference type="NCBI Taxonomy" id="478749"/>
    <lineage>
        <taxon>Bacteria</taxon>
        <taxon>Bacillati</taxon>
        <taxon>Bacillota</taxon>
        <taxon>Clostridia</taxon>
        <taxon>Lachnospirales</taxon>
        <taxon>Lachnospiraceae</taxon>
        <taxon>Marvinbryantia</taxon>
    </lineage>
</organism>
<evidence type="ECO:0000313" key="2">
    <source>
        <dbReference type="EMBL" id="EET60886.1"/>
    </source>
</evidence>
<protein>
    <submittedName>
        <fullName evidence="2">Uncharacterized protein</fullName>
    </submittedName>
</protein>